<evidence type="ECO:0000259" key="2">
    <source>
        <dbReference type="PROSITE" id="PS50119"/>
    </source>
</evidence>
<keyword evidence="1" id="KW-0479">Metal-binding</keyword>
<reference evidence="3" key="1">
    <citation type="submission" date="2021-03" db="EMBL/GenBank/DDBJ databases">
        <authorList>
            <person name="Bekaert M."/>
        </authorList>
    </citation>
    <scope>NUCLEOTIDE SEQUENCE</scope>
</reference>
<dbReference type="SUPFAM" id="SSF57845">
    <property type="entry name" value="B-box zinc-binding domain"/>
    <property type="match status" value="1"/>
</dbReference>
<dbReference type="Gene3D" id="4.10.830.40">
    <property type="match status" value="1"/>
</dbReference>
<dbReference type="PROSITE" id="PS50119">
    <property type="entry name" value="ZF_BBOX"/>
    <property type="match status" value="1"/>
</dbReference>
<name>A0A8S3TXX6_MYTED</name>
<dbReference type="OrthoDB" id="6096611at2759"/>
<evidence type="ECO:0000313" key="4">
    <source>
        <dbReference type="Proteomes" id="UP000683360"/>
    </source>
</evidence>
<keyword evidence="1" id="KW-0862">Zinc</keyword>
<comment type="caution">
    <text evidence="3">The sequence shown here is derived from an EMBL/GenBank/DDBJ whole genome shotgun (WGS) entry which is preliminary data.</text>
</comment>
<dbReference type="InterPro" id="IPR047153">
    <property type="entry name" value="TRIM45/56/19-like"/>
</dbReference>
<dbReference type="Pfam" id="PF22586">
    <property type="entry name" value="ANCHR-like_BBOX"/>
    <property type="match status" value="1"/>
</dbReference>
<gene>
    <name evidence="3" type="ORF">MEDL_51279</name>
</gene>
<dbReference type="PANTHER" id="PTHR25462">
    <property type="entry name" value="BONUS, ISOFORM C-RELATED"/>
    <property type="match status" value="1"/>
</dbReference>
<dbReference type="Proteomes" id="UP000683360">
    <property type="component" value="Unassembled WGS sequence"/>
</dbReference>
<feature type="domain" description="B box-type" evidence="2">
    <location>
        <begin position="2"/>
        <end position="52"/>
    </location>
</feature>
<protein>
    <recommendedName>
        <fullName evidence="2">B box-type domain-containing protein</fullName>
    </recommendedName>
</protein>
<accession>A0A8S3TXX6</accession>
<dbReference type="GO" id="GO:0008270">
    <property type="term" value="F:zinc ion binding"/>
    <property type="evidence" value="ECO:0007669"/>
    <property type="project" value="UniProtKB-KW"/>
</dbReference>
<sequence length="182" mass="20843">MSEFILCGPCGYTKENKSAEKWCTVCEEGLCADCEKVHKSIKSSRNHRLISIEDYRQIKDISVNLDCQNHDKQLELYCKTHDIAVCLGCIPFHHMTCPDVIPLDQAAKNVKRSVALADLEDTFSSTLQNLQQIITDCVSAMELLNDQRQDIKNTINDTRARIMKKLDDLQTKLLLELDKKIW</sequence>
<dbReference type="EMBL" id="CAJPWZ010002495">
    <property type="protein sequence ID" value="CAG2238882.1"/>
    <property type="molecule type" value="Genomic_DNA"/>
</dbReference>
<evidence type="ECO:0000313" key="3">
    <source>
        <dbReference type="EMBL" id="CAG2238882.1"/>
    </source>
</evidence>
<dbReference type="InterPro" id="IPR000315">
    <property type="entry name" value="Znf_B-box"/>
</dbReference>
<dbReference type="AlphaFoldDB" id="A0A8S3TXX6"/>
<organism evidence="3 4">
    <name type="scientific">Mytilus edulis</name>
    <name type="common">Blue mussel</name>
    <dbReference type="NCBI Taxonomy" id="6550"/>
    <lineage>
        <taxon>Eukaryota</taxon>
        <taxon>Metazoa</taxon>
        <taxon>Spiralia</taxon>
        <taxon>Lophotrochozoa</taxon>
        <taxon>Mollusca</taxon>
        <taxon>Bivalvia</taxon>
        <taxon>Autobranchia</taxon>
        <taxon>Pteriomorphia</taxon>
        <taxon>Mytilida</taxon>
        <taxon>Mytiloidea</taxon>
        <taxon>Mytilidae</taxon>
        <taxon>Mytilinae</taxon>
        <taxon>Mytilus</taxon>
    </lineage>
</organism>
<keyword evidence="4" id="KW-1185">Reference proteome</keyword>
<keyword evidence="1" id="KW-0863">Zinc-finger</keyword>
<dbReference type="Gene3D" id="3.30.160.60">
    <property type="entry name" value="Classic Zinc Finger"/>
    <property type="match status" value="1"/>
</dbReference>
<dbReference type="PANTHER" id="PTHR25462:SF296">
    <property type="entry name" value="MEIOTIC P26, ISOFORM F"/>
    <property type="match status" value="1"/>
</dbReference>
<proteinExistence type="predicted"/>
<evidence type="ECO:0000256" key="1">
    <source>
        <dbReference type="PROSITE-ProRule" id="PRU00024"/>
    </source>
</evidence>